<evidence type="ECO:0000256" key="1">
    <source>
        <dbReference type="ARBA" id="ARBA00022574"/>
    </source>
</evidence>
<dbReference type="PROSITE" id="PS00678">
    <property type="entry name" value="WD_REPEATS_1"/>
    <property type="match status" value="1"/>
</dbReference>
<name>A0ABU8UEL6_9ACTN</name>
<comment type="caution">
    <text evidence="5">The sequence shown here is derived from an EMBL/GenBank/DDBJ whole genome shotgun (WGS) entry which is preliminary data.</text>
</comment>
<accession>A0ABU8UEL6</accession>
<dbReference type="Gene3D" id="2.130.10.10">
    <property type="entry name" value="YVTN repeat-like/Quinoprotein amine dehydrogenase"/>
    <property type="match status" value="1"/>
</dbReference>
<gene>
    <name evidence="5" type="ORF">WKI68_43860</name>
</gene>
<dbReference type="InterPro" id="IPR001680">
    <property type="entry name" value="WD40_rpt"/>
</dbReference>
<evidence type="ECO:0000256" key="2">
    <source>
        <dbReference type="ARBA" id="ARBA00022737"/>
    </source>
</evidence>
<feature type="repeat" description="WD" evidence="3">
    <location>
        <begin position="114"/>
        <end position="146"/>
    </location>
</feature>
<dbReference type="InterPro" id="IPR019775">
    <property type="entry name" value="WD40_repeat_CS"/>
</dbReference>
<evidence type="ECO:0000313" key="5">
    <source>
        <dbReference type="EMBL" id="MEJ8646324.1"/>
    </source>
</evidence>
<dbReference type="InterPro" id="IPR020472">
    <property type="entry name" value="WD40_PAC1"/>
</dbReference>
<dbReference type="PROSITE" id="PS50294">
    <property type="entry name" value="WD_REPEATS_REGION"/>
    <property type="match status" value="1"/>
</dbReference>
<protein>
    <recommendedName>
        <fullName evidence="7">WD40 repeat domain-containing protein</fullName>
    </recommendedName>
</protein>
<feature type="repeat" description="WD" evidence="3">
    <location>
        <begin position="72"/>
        <end position="113"/>
    </location>
</feature>
<proteinExistence type="predicted"/>
<dbReference type="PANTHER" id="PTHR19879:SF9">
    <property type="entry name" value="TRANSCRIPTION INITIATION FACTOR TFIID SUBUNIT 5"/>
    <property type="match status" value="1"/>
</dbReference>
<evidence type="ECO:0000313" key="6">
    <source>
        <dbReference type="Proteomes" id="UP001382904"/>
    </source>
</evidence>
<dbReference type="SMART" id="SM00320">
    <property type="entry name" value="WD40"/>
    <property type="match status" value="3"/>
</dbReference>
<dbReference type="PANTHER" id="PTHR19879">
    <property type="entry name" value="TRANSCRIPTION INITIATION FACTOR TFIID"/>
    <property type="match status" value="1"/>
</dbReference>
<organism evidence="5 6">
    <name type="scientific">Streptomyces caledonius</name>
    <dbReference type="NCBI Taxonomy" id="3134107"/>
    <lineage>
        <taxon>Bacteria</taxon>
        <taxon>Bacillati</taxon>
        <taxon>Actinomycetota</taxon>
        <taxon>Actinomycetes</taxon>
        <taxon>Kitasatosporales</taxon>
        <taxon>Streptomycetaceae</taxon>
        <taxon>Streptomyces</taxon>
    </lineage>
</organism>
<dbReference type="Proteomes" id="UP001382904">
    <property type="component" value="Unassembled WGS sequence"/>
</dbReference>
<dbReference type="PRINTS" id="PR00320">
    <property type="entry name" value="GPROTEINBRPT"/>
</dbReference>
<evidence type="ECO:0000256" key="3">
    <source>
        <dbReference type="PROSITE-ProRule" id="PRU00221"/>
    </source>
</evidence>
<reference evidence="5 6" key="1">
    <citation type="submission" date="2024-03" db="EMBL/GenBank/DDBJ databases">
        <title>Novel Streptomyces species of biotechnological and ecological value are a feature of Machair soil.</title>
        <authorList>
            <person name="Prole J.R."/>
            <person name="Goodfellow M."/>
            <person name="Allenby N."/>
            <person name="Ward A.C."/>
        </authorList>
    </citation>
    <scope>NUCLEOTIDE SEQUENCE [LARGE SCALE GENOMIC DNA]</scope>
    <source>
        <strain evidence="5 6">MS1.HAVA.3</strain>
    </source>
</reference>
<feature type="region of interest" description="Disordered" evidence="4">
    <location>
        <begin position="1"/>
        <end position="35"/>
    </location>
</feature>
<dbReference type="EMBL" id="JBBKAM010000004">
    <property type="protein sequence ID" value="MEJ8646324.1"/>
    <property type="molecule type" value="Genomic_DNA"/>
</dbReference>
<keyword evidence="6" id="KW-1185">Reference proteome</keyword>
<dbReference type="SUPFAM" id="SSF82171">
    <property type="entry name" value="DPP6 N-terminal domain-like"/>
    <property type="match status" value="1"/>
</dbReference>
<sequence>MTSTGESGSLRFWDISDPRSPRELPSPLGSDPLTGAVFSPDNRRLAAFHRTDKTVWLIDVSDIGRAAKVTQLPASGGWLYTLAFDADGRRLAAGAADSKALLWDVSGAAARTVLTGHSNPVPAVAFSPDGHTLATGGNDFTIRLWDTGLDRVAARICDSAYPRISRAQWAQHLTAVDFNPPCPPAT</sequence>
<evidence type="ECO:0000256" key="4">
    <source>
        <dbReference type="SAM" id="MobiDB-lite"/>
    </source>
</evidence>
<keyword evidence="2" id="KW-0677">Repeat</keyword>
<dbReference type="InterPro" id="IPR015943">
    <property type="entry name" value="WD40/YVTN_repeat-like_dom_sf"/>
</dbReference>
<keyword evidence="1 3" id="KW-0853">WD repeat</keyword>
<dbReference type="Pfam" id="PF00400">
    <property type="entry name" value="WD40"/>
    <property type="match status" value="2"/>
</dbReference>
<evidence type="ECO:0008006" key="7">
    <source>
        <dbReference type="Google" id="ProtNLM"/>
    </source>
</evidence>
<dbReference type="PROSITE" id="PS50082">
    <property type="entry name" value="WD_REPEATS_2"/>
    <property type="match status" value="2"/>
</dbReference>